<dbReference type="RefSeq" id="WP_066831923.1">
    <property type="nucleotide sequence ID" value="NZ_JACJIQ010000009.1"/>
</dbReference>
<organism evidence="1 2">
    <name type="scientific">Rufibacter quisquiliarum</name>
    <dbReference type="NCBI Taxonomy" id="1549639"/>
    <lineage>
        <taxon>Bacteria</taxon>
        <taxon>Pseudomonadati</taxon>
        <taxon>Bacteroidota</taxon>
        <taxon>Cytophagia</taxon>
        <taxon>Cytophagales</taxon>
        <taxon>Hymenobacteraceae</taxon>
        <taxon>Rufibacter</taxon>
    </lineage>
</organism>
<comment type="caution">
    <text evidence="1">The sequence shown here is derived from an EMBL/GenBank/DDBJ whole genome shotgun (WGS) entry which is preliminary data.</text>
</comment>
<dbReference type="AlphaFoldDB" id="A0A839GGC0"/>
<gene>
    <name evidence="1" type="ORF">FHS90_002641</name>
</gene>
<keyword evidence="2" id="KW-1185">Reference proteome</keyword>
<proteinExistence type="predicted"/>
<evidence type="ECO:0000313" key="1">
    <source>
        <dbReference type="EMBL" id="MBA9077922.1"/>
    </source>
</evidence>
<sequence length="197" mass="22508">MIRNLGAISYTMKRQKTFLPFAMAFAIGLSSCVKDPDFPMEPSLSFREVEQSTVTNNPSVGVYEKLILVLRFQDGDGNLGLSPNREKYPGDFKGPFADNQKYHYNWFATTYKKVNGKYEVLKISNTPLVYNGRFPRIDSEDRQEPLEGDIRYTIEINKKSTGSFIQRGDTIRFDVFIVDRALNESNTVSTSDIVINY</sequence>
<dbReference type="EMBL" id="JACJIQ010000009">
    <property type="protein sequence ID" value="MBA9077922.1"/>
    <property type="molecule type" value="Genomic_DNA"/>
</dbReference>
<evidence type="ECO:0000313" key="2">
    <source>
        <dbReference type="Proteomes" id="UP000563094"/>
    </source>
</evidence>
<dbReference type="Proteomes" id="UP000563094">
    <property type="component" value="Unassembled WGS sequence"/>
</dbReference>
<name>A0A839GGC0_9BACT</name>
<dbReference type="PROSITE" id="PS51257">
    <property type="entry name" value="PROKAR_LIPOPROTEIN"/>
    <property type="match status" value="1"/>
</dbReference>
<reference evidence="1 2" key="1">
    <citation type="submission" date="2020-08" db="EMBL/GenBank/DDBJ databases">
        <title>Genomic Encyclopedia of Type Strains, Phase IV (KMG-IV): sequencing the most valuable type-strain genomes for metagenomic binning, comparative biology and taxonomic classification.</title>
        <authorList>
            <person name="Goeker M."/>
        </authorList>
    </citation>
    <scope>NUCLEOTIDE SEQUENCE [LARGE SCALE GENOMIC DNA]</scope>
    <source>
        <strain evidence="1 2">DSM 29854</strain>
    </source>
</reference>
<accession>A0A839GGC0</accession>
<protein>
    <submittedName>
        <fullName evidence="1">Uncharacterized protein</fullName>
    </submittedName>
</protein>